<name>A0ABP8MZ25_9BACT</name>
<keyword evidence="3" id="KW-0732">Signal</keyword>
<dbReference type="Pfam" id="PF14322">
    <property type="entry name" value="SusD-like_3"/>
    <property type="match status" value="1"/>
</dbReference>
<evidence type="ECO:0000256" key="3">
    <source>
        <dbReference type="ARBA" id="ARBA00022729"/>
    </source>
</evidence>
<dbReference type="EMBL" id="BAABHD010000029">
    <property type="protein sequence ID" value="GAA4457361.1"/>
    <property type="molecule type" value="Genomic_DNA"/>
</dbReference>
<dbReference type="SUPFAM" id="SSF48452">
    <property type="entry name" value="TPR-like"/>
    <property type="match status" value="1"/>
</dbReference>
<comment type="similarity">
    <text evidence="2">Belongs to the SusD family.</text>
</comment>
<keyword evidence="9" id="KW-1185">Reference proteome</keyword>
<evidence type="ECO:0000256" key="2">
    <source>
        <dbReference type="ARBA" id="ARBA00006275"/>
    </source>
</evidence>
<dbReference type="InterPro" id="IPR012944">
    <property type="entry name" value="SusD_RagB_dom"/>
</dbReference>
<dbReference type="Pfam" id="PF07980">
    <property type="entry name" value="SusD_RagB"/>
    <property type="match status" value="1"/>
</dbReference>
<evidence type="ECO:0000259" key="7">
    <source>
        <dbReference type="Pfam" id="PF14322"/>
    </source>
</evidence>
<dbReference type="Gene3D" id="1.25.40.390">
    <property type="match status" value="1"/>
</dbReference>
<dbReference type="Proteomes" id="UP001501175">
    <property type="component" value="Unassembled WGS sequence"/>
</dbReference>
<sequence length="578" mass="64585">MKTYKLSSTRATARSLSKAGLLVAALLTSTTGCKDLLEETPISQVGSQYASTPTGFESVVRAAYASLREYYGRESAMTLSVFGTDTYTMGADGSFKFVNQYTSQIDGRLGPTNEIWNAFYKAINTINVALDAADGIQGLDPAIKKRRIAELKFLRGHHYFLLVQMFGPVSLLTKGNLVPSKEYTRAPVKDVYAQVIADLEAAIPDLAAPTTDYGRATKGAAEHLLARVYLTKGTDKDAAATDDFAKAATLAQNVIKNYSYKLLPDFSSVFAQGGGEINDEVIFSTQYTSEPITNIGSGYNSTTTSNVTINGNQTHLYFGMEYDTQAGMQRDVLNGRPFKRFMPTTYMLNTVFDPAKRSIDSRYKKTYKDTWLSNRPGTFTNLFDTSKKSVTFAAGDTTIYIPGVEWTMEQRAAKKYQVLTPSMYRPNLFPTLQKFLDPLRPDRTYEPGSRDFIMMRLAETYLIAAEALIKQGKPAEAVPFINAVRRRAAWPGKEKEMEITADQATMEFIMEERERELAGEMFRWFDLKRWGNLVERVKKYNPDGAPNIKDFHVLRPIPQDQIDRTAGGASKYPQNPGY</sequence>
<dbReference type="PROSITE" id="PS51257">
    <property type="entry name" value="PROKAR_LIPOPROTEIN"/>
    <property type="match status" value="1"/>
</dbReference>
<gene>
    <name evidence="8" type="ORF">GCM10023189_27920</name>
</gene>
<comment type="caution">
    <text evidence="8">The sequence shown here is derived from an EMBL/GenBank/DDBJ whole genome shotgun (WGS) entry which is preliminary data.</text>
</comment>
<reference evidence="9" key="1">
    <citation type="journal article" date="2019" name="Int. J. Syst. Evol. Microbiol.">
        <title>The Global Catalogue of Microorganisms (GCM) 10K type strain sequencing project: providing services to taxonomists for standard genome sequencing and annotation.</title>
        <authorList>
            <consortium name="The Broad Institute Genomics Platform"/>
            <consortium name="The Broad Institute Genome Sequencing Center for Infectious Disease"/>
            <person name="Wu L."/>
            <person name="Ma J."/>
        </authorList>
    </citation>
    <scope>NUCLEOTIDE SEQUENCE [LARGE SCALE GENOMIC DNA]</scope>
    <source>
        <strain evidence="9">JCM 17927</strain>
    </source>
</reference>
<organism evidence="8 9">
    <name type="scientific">Nibrella saemangeumensis</name>
    <dbReference type="NCBI Taxonomy" id="1084526"/>
    <lineage>
        <taxon>Bacteria</taxon>
        <taxon>Pseudomonadati</taxon>
        <taxon>Bacteroidota</taxon>
        <taxon>Cytophagia</taxon>
        <taxon>Cytophagales</taxon>
        <taxon>Spirosomataceae</taxon>
        <taxon>Nibrella</taxon>
    </lineage>
</organism>
<evidence type="ECO:0000256" key="1">
    <source>
        <dbReference type="ARBA" id="ARBA00004442"/>
    </source>
</evidence>
<evidence type="ECO:0000256" key="4">
    <source>
        <dbReference type="ARBA" id="ARBA00023136"/>
    </source>
</evidence>
<keyword evidence="4" id="KW-0472">Membrane</keyword>
<evidence type="ECO:0000259" key="6">
    <source>
        <dbReference type="Pfam" id="PF07980"/>
    </source>
</evidence>
<dbReference type="RefSeq" id="WP_345244448.1">
    <property type="nucleotide sequence ID" value="NZ_BAABHD010000029.1"/>
</dbReference>
<evidence type="ECO:0000313" key="9">
    <source>
        <dbReference type="Proteomes" id="UP001501175"/>
    </source>
</evidence>
<keyword evidence="5" id="KW-0998">Cell outer membrane</keyword>
<dbReference type="InterPro" id="IPR033985">
    <property type="entry name" value="SusD-like_N"/>
</dbReference>
<evidence type="ECO:0000256" key="5">
    <source>
        <dbReference type="ARBA" id="ARBA00023237"/>
    </source>
</evidence>
<dbReference type="CDD" id="cd08977">
    <property type="entry name" value="SusD"/>
    <property type="match status" value="1"/>
</dbReference>
<comment type="subcellular location">
    <subcellularLocation>
        <location evidence="1">Cell outer membrane</location>
    </subcellularLocation>
</comment>
<feature type="domain" description="SusD-like N-terminal" evidence="7">
    <location>
        <begin position="52"/>
        <end position="230"/>
    </location>
</feature>
<dbReference type="InterPro" id="IPR011990">
    <property type="entry name" value="TPR-like_helical_dom_sf"/>
</dbReference>
<protein>
    <submittedName>
        <fullName evidence="8">RagB/SusD family nutrient uptake outer membrane protein</fullName>
    </submittedName>
</protein>
<evidence type="ECO:0000313" key="8">
    <source>
        <dbReference type="EMBL" id="GAA4457361.1"/>
    </source>
</evidence>
<accession>A0ABP8MZ25</accession>
<feature type="domain" description="RagB/SusD" evidence="6">
    <location>
        <begin position="280"/>
        <end position="578"/>
    </location>
</feature>
<proteinExistence type="inferred from homology"/>